<accession>A0AAE3NMM4</accession>
<dbReference type="RefSeq" id="WP_412771159.1">
    <property type="nucleotide sequence ID" value="NZ_JAIVEX010000032.1"/>
</dbReference>
<proteinExistence type="predicted"/>
<dbReference type="EMBL" id="JAIVEX010000032">
    <property type="protein sequence ID" value="MDB0525053.1"/>
    <property type="molecule type" value="Genomic_DNA"/>
</dbReference>
<evidence type="ECO:0000259" key="6">
    <source>
        <dbReference type="Pfam" id="PF04829"/>
    </source>
</evidence>
<evidence type="ECO:0000313" key="7">
    <source>
        <dbReference type="EMBL" id="MDB0525053.1"/>
    </source>
</evidence>
<organism evidence="7 8">
    <name type="scientific">Ralstonia solanacearum</name>
    <name type="common">Pseudomonas solanacearum</name>
    <dbReference type="NCBI Taxonomy" id="305"/>
    <lineage>
        <taxon>Bacteria</taxon>
        <taxon>Pseudomonadati</taxon>
        <taxon>Pseudomonadota</taxon>
        <taxon>Betaproteobacteria</taxon>
        <taxon>Burkholderiales</taxon>
        <taxon>Burkholderiaceae</taxon>
        <taxon>Ralstonia</taxon>
        <taxon>Ralstonia solanacearum species complex</taxon>
    </lineage>
</organism>
<name>A0AAE3NMM4_RALSL</name>
<dbReference type="Proteomes" id="UP001143674">
    <property type="component" value="Unassembled WGS sequence"/>
</dbReference>
<dbReference type="AlphaFoldDB" id="A0AAE3NMM4"/>
<gene>
    <name evidence="7" type="ORF">LBW55_25930</name>
</gene>
<protein>
    <recommendedName>
        <fullName evidence="6">VENN motif-containing domain-containing protein</fullName>
    </recommendedName>
</protein>
<dbReference type="InterPro" id="IPR006914">
    <property type="entry name" value="VENN_dom"/>
</dbReference>
<evidence type="ECO:0000256" key="4">
    <source>
        <dbReference type="ARBA" id="ARBA00023026"/>
    </source>
</evidence>
<sequence>GDKVPGTTLPSAGGFSAAPPIVMGASGSGSSTTVSGISGGAIHITDGAKQQALTGKDADQTVASVNRNVSTEVDTSGALKPIFNEKEIKVGFEITGAFISQAGTFLNNRARESTEAQKALDAEKAKPADQQDAAKIAQLTQTLQDNATWGIGGTGHMLLTALTAGAGANVTGGMGQLAQNAAVAYLQELGANQVKQIADSLGSEDARAALHAIVGCAGAAASSQSCGAGAMGAAASSVLGSLLGPTDGMTPDQKQARVNLVTSVVAGLAASTGVNAATATSAGQIEVENNQVWAPRPSPPPPSPGQPRKPFEIPGFKGDTAKKGDGVISDPMQQVDPTANVHANPVSEQTGPKILVSPIDIIKTAIEYVIASANNRMPIPEKVTADNGLQVESNPKHTPGMLGSNPRAGTEPRNSLDLFNSSIPGEDNARYAIDSKGNINRYYDDGNGVYHWSGSTGDSGNPLNLSKIPVDVKRALGFKGK</sequence>
<evidence type="ECO:0000256" key="1">
    <source>
        <dbReference type="ARBA" id="ARBA00004219"/>
    </source>
</evidence>
<keyword evidence="3" id="KW-1266">Target cell cytoplasm</keyword>
<comment type="caution">
    <text evidence="7">The sequence shown here is derived from an EMBL/GenBank/DDBJ whole genome shotgun (WGS) entry which is preliminary data.</text>
</comment>
<feature type="non-terminal residue" evidence="7">
    <location>
        <position position="1"/>
    </location>
</feature>
<evidence type="ECO:0000256" key="5">
    <source>
        <dbReference type="SAM" id="MobiDB-lite"/>
    </source>
</evidence>
<evidence type="ECO:0000256" key="2">
    <source>
        <dbReference type="ARBA" id="ARBA00022656"/>
    </source>
</evidence>
<keyword evidence="2" id="KW-0800">Toxin</keyword>
<comment type="subcellular location">
    <subcellularLocation>
        <location evidence="1">Target cell</location>
        <location evidence="1">Target cell cytoplasm</location>
    </subcellularLocation>
</comment>
<feature type="region of interest" description="Disordered" evidence="5">
    <location>
        <begin position="392"/>
        <end position="413"/>
    </location>
</feature>
<dbReference type="GO" id="GO:0090729">
    <property type="term" value="F:toxin activity"/>
    <property type="evidence" value="ECO:0007669"/>
    <property type="project" value="UniProtKB-KW"/>
</dbReference>
<feature type="compositionally biased region" description="Pro residues" evidence="5">
    <location>
        <begin position="296"/>
        <end position="307"/>
    </location>
</feature>
<feature type="domain" description="VENN motif-containing" evidence="6">
    <location>
        <begin position="248"/>
        <end position="291"/>
    </location>
</feature>
<dbReference type="Pfam" id="PF04829">
    <property type="entry name" value="PT-VENN"/>
    <property type="match status" value="1"/>
</dbReference>
<evidence type="ECO:0000313" key="8">
    <source>
        <dbReference type="Proteomes" id="UP001143674"/>
    </source>
</evidence>
<keyword evidence="4" id="KW-0843">Virulence</keyword>
<reference evidence="7" key="1">
    <citation type="submission" date="2021-09" db="EMBL/GenBank/DDBJ databases">
        <title>Genomic analysis of Ralstonia spp.</title>
        <authorList>
            <person name="Aburjaile F."/>
            <person name="Ariute J.C."/>
            <person name="Pais A.K.L."/>
            <person name="Albuquerque G.M.R."/>
            <person name="Silva A.M.F."/>
            <person name="Brenig B."/>
            <person name="Azevedo V."/>
            <person name="Matiuzzi M."/>
            <person name="Ramos R."/>
            <person name="Goes-Neto A."/>
            <person name="Soares S."/>
            <person name="Iseppon A.M.B."/>
            <person name="Souza E."/>
            <person name="Gama M."/>
        </authorList>
    </citation>
    <scope>NUCLEOTIDE SEQUENCE</scope>
    <source>
        <strain evidence="7">B4</strain>
    </source>
</reference>
<feature type="region of interest" description="Disordered" evidence="5">
    <location>
        <begin position="289"/>
        <end position="333"/>
    </location>
</feature>
<evidence type="ECO:0000256" key="3">
    <source>
        <dbReference type="ARBA" id="ARBA00022913"/>
    </source>
</evidence>